<name>A0ABR1LNT1_9PEZI</name>
<sequence>MAGFLLFLLLFKRRGGLSWLFVIVLPCLRGISAGLCPRVLCFSPTHPSDVAFWLNAGLQVLAVWALPTPTVRKASPSLWRPMIESTSRDWSLWSAVGLIGWELVKQSSLL</sequence>
<protein>
    <recommendedName>
        <fullName evidence="3">Secreted protein</fullName>
    </recommendedName>
</protein>
<gene>
    <name evidence="1" type="ORF">J3D65DRAFT_628518</name>
</gene>
<evidence type="ECO:0008006" key="3">
    <source>
        <dbReference type="Google" id="ProtNLM"/>
    </source>
</evidence>
<reference evidence="1 2" key="1">
    <citation type="submission" date="2024-04" db="EMBL/GenBank/DDBJ databases">
        <title>Phyllosticta paracitricarpa is synonymous to the EU quarantine fungus P. citricarpa based on phylogenomic analyses.</title>
        <authorList>
            <consortium name="Lawrence Berkeley National Laboratory"/>
            <person name="Van ingen-buijs V.A."/>
            <person name="Van westerhoven A.C."/>
            <person name="Haridas S."/>
            <person name="Skiadas P."/>
            <person name="Martin F."/>
            <person name="Groenewald J.Z."/>
            <person name="Crous P.W."/>
            <person name="Seidl M.F."/>
        </authorList>
    </citation>
    <scope>NUCLEOTIDE SEQUENCE [LARGE SCALE GENOMIC DNA]</scope>
    <source>
        <strain evidence="1 2">CPC 17464</strain>
    </source>
</reference>
<evidence type="ECO:0000313" key="2">
    <source>
        <dbReference type="Proteomes" id="UP001360953"/>
    </source>
</evidence>
<accession>A0ABR1LNT1</accession>
<comment type="caution">
    <text evidence="1">The sequence shown here is derived from an EMBL/GenBank/DDBJ whole genome shotgun (WGS) entry which is preliminary data.</text>
</comment>
<keyword evidence="2" id="KW-1185">Reference proteome</keyword>
<dbReference type="Proteomes" id="UP001360953">
    <property type="component" value="Unassembled WGS sequence"/>
</dbReference>
<dbReference type="EMBL" id="JBBPEH010000007">
    <property type="protein sequence ID" value="KAK7536420.1"/>
    <property type="molecule type" value="Genomic_DNA"/>
</dbReference>
<dbReference type="GeneID" id="92033549"/>
<dbReference type="RefSeq" id="XP_066654836.1">
    <property type="nucleotide sequence ID" value="XM_066800643.1"/>
</dbReference>
<evidence type="ECO:0000313" key="1">
    <source>
        <dbReference type="EMBL" id="KAK7536420.1"/>
    </source>
</evidence>
<organism evidence="1 2">
    <name type="scientific">Phyllosticta citribraziliensis</name>
    <dbReference type="NCBI Taxonomy" id="989973"/>
    <lineage>
        <taxon>Eukaryota</taxon>
        <taxon>Fungi</taxon>
        <taxon>Dikarya</taxon>
        <taxon>Ascomycota</taxon>
        <taxon>Pezizomycotina</taxon>
        <taxon>Dothideomycetes</taxon>
        <taxon>Dothideomycetes incertae sedis</taxon>
        <taxon>Botryosphaeriales</taxon>
        <taxon>Phyllostictaceae</taxon>
        <taxon>Phyllosticta</taxon>
    </lineage>
</organism>
<proteinExistence type="predicted"/>